<dbReference type="OrthoDB" id="2193813at2759"/>
<evidence type="ECO:0000313" key="9">
    <source>
        <dbReference type="Proteomes" id="UP000053447"/>
    </source>
</evidence>
<dbReference type="GeneID" id="28940614"/>
<sequence>MDVDILRILDRSLRFASSQKRYKASVYDIELVFFYEGIKIGSLETEMKQRVGTNYDLKEDVSASEVTSRFMDTSSTLMNKLLGPELTGINDKQPDYYLSHLPVFPPKYTYMSTPIYIQRTTSPHEIRELSARQSRLAENALWKIIQIENKQELNTENKAQEKQDALFLKVWKDMGYDSDGYIPYKGLVNWETDRYTRQFKNTF</sequence>
<comment type="subcellular location">
    <subcellularLocation>
        <location evidence="1">Nucleus</location>
    </subcellularLocation>
</comment>
<keyword evidence="5" id="KW-0804">Transcription</keyword>
<proteinExistence type="inferred from homology"/>
<dbReference type="RefSeq" id="XP_018229311.1">
    <property type="nucleotide sequence ID" value="XM_018374359.1"/>
</dbReference>
<dbReference type="Proteomes" id="UP000053447">
    <property type="component" value="Unassembled WGS sequence"/>
</dbReference>
<keyword evidence="6" id="KW-0539">Nucleus</keyword>
<dbReference type="eggNOG" id="KOG4336">
    <property type="taxonomic scope" value="Eukaryota"/>
</dbReference>
<protein>
    <recommendedName>
        <fullName evidence="3">Transcription initiation factor TFIID subunit 8</fullName>
    </recommendedName>
</protein>
<keyword evidence="9" id="KW-1185">Reference proteome</keyword>
<dbReference type="PANTHER" id="PTHR46469">
    <property type="entry name" value="TRANSCRIPTION INITIATION FACTOR TFIID SUBUNIT 8"/>
    <property type="match status" value="1"/>
</dbReference>
<evidence type="ECO:0000256" key="1">
    <source>
        <dbReference type="ARBA" id="ARBA00004123"/>
    </source>
</evidence>
<evidence type="ECO:0000313" key="8">
    <source>
        <dbReference type="EMBL" id="KTW29480.1"/>
    </source>
</evidence>
<gene>
    <name evidence="8" type="ORF">T551_02096</name>
</gene>
<dbReference type="CDD" id="cd08049">
    <property type="entry name" value="TAF8"/>
    <property type="match status" value="1"/>
</dbReference>
<dbReference type="EMBL" id="LFWA01000009">
    <property type="protein sequence ID" value="KTW29480.1"/>
    <property type="molecule type" value="Genomic_DNA"/>
</dbReference>
<name>A0A0W4ZM64_PNEJ7</name>
<dbReference type="VEuPathDB" id="FungiDB:T551_02096"/>
<comment type="caution">
    <text evidence="8">The sequence shown here is derived from an EMBL/GenBank/DDBJ whole genome shotgun (WGS) entry which is preliminary data.</text>
</comment>
<dbReference type="InterPro" id="IPR037818">
    <property type="entry name" value="TAF8"/>
</dbReference>
<evidence type="ECO:0000256" key="5">
    <source>
        <dbReference type="ARBA" id="ARBA00023163"/>
    </source>
</evidence>
<accession>A0A0W4ZM64</accession>
<dbReference type="GO" id="GO:0006367">
    <property type="term" value="P:transcription initiation at RNA polymerase II promoter"/>
    <property type="evidence" value="ECO:0007669"/>
    <property type="project" value="TreeGrafter"/>
</dbReference>
<evidence type="ECO:0000259" key="7">
    <source>
        <dbReference type="Pfam" id="PF10406"/>
    </source>
</evidence>
<dbReference type="GO" id="GO:0005669">
    <property type="term" value="C:transcription factor TFIID complex"/>
    <property type="evidence" value="ECO:0007669"/>
    <property type="project" value="InterPro"/>
</dbReference>
<comment type="similarity">
    <text evidence="2">Belongs to the TAF8 family.</text>
</comment>
<reference evidence="9" key="1">
    <citation type="journal article" date="2016" name="Nat. Commun.">
        <title>Genome analysis of three Pneumocystis species reveals adaptation mechanisms to life exclusively in mammalian hosts.</title>
        <authorList>
            <person name="Ma L."/>
            <person name="Chen Z."/>
            <person name="Huang D.W."/>
            <person name="Kutty G."/>
            <person name="Ishihara M."/>
            <person name="Wang H."/>
            <person name="Abouelleil A."/>
            <person name="Bishop L."/>
            <person name="Davey E."/>
            <person name="Deng R."/>
            <person name="Deng X."/>
            <person name="Fan L."/>
            <person name="Fantoni G."/>
            <person name="Fitzgerald M."/>
            <person name="Gogineni E."/>
            <person name="Goldberg J.M."/>
            <person name="Handley G."/>
            <person name="Hu X."/>
            <person name="Huber C."/>
            <person name="Jiao X."/>
            <person name="Jones K."/>
            <person name="Levin J.Z."/>
            <person name="Liu Y."/>
            <person name="Macdonald P."/>
            <person name="Melnikov A."/>
            <person name="Raley C."/>
            <person name="Sassi M."/>
            <person name="Sherman B.T."/>
            <person name="Song X."/>
            <person name="Sykes S."/>
            <person name="Tran B."/>
            <person name="Walsh L."/>
            <person name="Xia Y."/>
            <person name="Yang J."/>
            <person name="Young S."/>
            <person name="Zeng Q."/>
            <person name="Zheng X."/>
            <person name="Stephens R."/>
            <person name="Nusbaum C."/>
            <person name="Birren B.W."/>
            <person name="Azadi P."/>
            <person name="Lempicki R.A."/>
            <person name="Cuomo C.A."/>
            <person name="Kovacs J.A."/>
        </authorList>
    </citation>
    <scope>NUCLEOTIDE SEQUENCE [LARGE SCALE GENOMIC DNA]</scope>
    <source>
        <strain evidence="9">RU7</strain>
    </source>
</reference>
<organism evidence="8 9">
    <name type="scientific">Pneumocystis jirovecii (strain RU7)</name>
    <name type="common">Human pneumocystis pneumonia agent</name>
    <dbReference type="NCBI Taxonomy" id="1408657"/>
    <lineage>
        <taxon>Eukaryota</taxon>
        <taxon>Fungi</taxon>
        <taxon>Dikarya</taxon>
        <taxon>Ascomycota</taxon>
        <taxon>Taphrinomycotina</taxon>
        <taxon>Pneumocystomycetes</taxon>
        <taxon>Pneumocystaceae</taxon>
        <taxon>Pneumocystis</taxon>
    </lineage>
</organism>
<feature type="domain" description="Transcription factor TFIID subunit 8 C-terminal" evidence="7">
    <location>
        <begin position="96"/>
        <end position="143"/>
    </location>
</feature>
<evidence type="ECO:0000256" key="4">
    <source>
        <dbReference type="ARBA" id="ARBA00023015"/>
    </source>
</evidence>
<keyword evidence="4" id="KW-0805">Transcription regulation</keyword>
<dbReference type="PANTHER" id="PTHR46469:SF1">
    <property type="entry name" value="TRANSCRIPTION INITIATION FACTOR TFIID SUBUNIT 8"/>
    <property type="match status" value="1"/>
</dbReference>
<dbReference type="InterPro" id="IPR019473">
    <property type="entry name" value="TFIID_su8_C"/>
</dbReference>
<evidence type="ECO:0000256" key="2">
    <source>
        <dbReference type="ARBA" id="ARBA00008767"/>
    </source>
</evidence>
<dbReference type="STRING" id="1408657.A0A0W4ZM64"/>
<dbReference type="AlphaFoldDB" id="A0A0W4ZM64"/>
<evidence type="ECO:0000256" key="6">
    <source>
        <dbReference type="ARBA" id="ARBA00023242"/>
    </source>
</evidence>
<dbReference type="Pfam" id="PF10406">
    <property type="entry name" value="TAF8_C"/>
    <property type="match status" value="1"/>
</dbReference>
<evidence type="ECO:0000256" key="3">
    <source>
        <dbReference type="ARBA" id="ARBA00017307"/>
    </source>
</evidence>